<evidence type="ECO:0000313" key="9">
    <source>
        <dbReference type="EMBL" id="AHZ73603.1"/>
    </source>
</evidence>
<dbReference type="Pfam" id="PF05280">
    <property type="entry name" value="FlhC"/>
    <property type="match status" value="1"/>
</dbReference>
<keyword evidence="1" id="KW-0963">Cytoplasm</keyword>
<dbReference type="InterPro" id="IPR007944">
    <property type="entry name" value="FlhC"/>
</dbReference>
<evidence type="ECO:0000256" key="3">
    <source>
        <dbReference type="ARBA" id="ARBA00022795"/>
    </source>
</evidence>
<proteinExistence type="predicted"/>
<dbReference type="GO" id="GO:0046872">
    <property type="term" value="F:metal ion binding"/>
    <property type="evidence" value="ECO:0007669"/>
    <property type="project" value="UniProtKB-KW"/>
</dbReference>
<evidence type="ECO:0000256" key="6">
    <source>
        <dbReference type="ARBA" id="ARBA00023125"/>
    </source>
</evidence>
<evidence type="ECO:0008006" key="11">
    <source>
        <dbReference type="Google" id="ProtNLM"/>
    </source>
</evidence>
<evidence type="ECO:0000256" key="5">
    <source>
        <dbReference type="ARBA" id="ARBA00023015"/>
    </source>
</evidence>
<evidence type="ECO:0000256" key="7">
    <source>
        <dbReference type="ARBA" id="ARBA00023159"/>
    </source>
</evidence>
<protein>
    <recommendedName>
        <fullName evidence="11">Flagellar transcriptional activator FlhC</fullName>
    </recommendedName>
</protein>
<keyword evidence="8" id="KW-0804">Transcription</keyword>
<dbReference type="RefSeq" id="WP_010466346.1">
    <property type="nucleotide sequence ID" value="NZ_CP005961.1"/>
</dbReference>
<dbReference type="AlphaFoldDB" id="A0A024EMJ7"/>
<keyword evidence="7" id="KW-0010">Activator</keyword>
<name>A0A024EMJ7_9PSED</name>
<dbReference type="GO" id="GO:0045893">
    <property type="term" value="P:positive regulation of DNA-templated transcription"/>
    <property type="evidence" value="ECO:0007669"/>
    <property type="project" value="InterPro"/>
</dbReference>
<gene>
    <name evidence="9" type="ORF">OU5_P0351</name>
</gene>
<keyword evidence="2" id="KW-0479">Metal-binding</keyword>
<evidence type="ECO:0000256" key="4">
    <source>
        <dbReference type="ARBA" id="ARBA00022833"/>
    </source>
</evidence>
<dbReference type="EMBL" id="CP005961">
    <property type="protein sequence ID" value="AHZ73603.1"/>
    <property type="molecule type" value="Genomic_DNA"/>
</dbReference>
<sequence length="257" mass="28757">MDESLAKTLVHVGFRSAIIRIHTGMTRKQVTSLRKREGIVGPSESGPLPNAESLLAKKEATLEASLFMLAYLITAKSPRTTIDVEAVMAAHSQYYDCHAALRNGQLDLENVLEIDDAWVIARDYRSKEVTMRSCSTCHIEFVVSINRPKHCCPLCDGVQVRDRFHCDHADRAVSKRSVAELIELSRKVTQWANWGYSPTEIQKELGISQKEFDACTKLQGFTDPQLQGVLDKYTSGDSLVKALLKDSRSRPVHSKVL</sequence>
<reference evidence="9 10" key="1">
    <citation type="journal article" date="2012" name="J. Bacteriol.">
        <title>Genome sequence of cold-adapted Pseudomonas mandelii strain JR-1.</title>
        <authorList>
            <person name="Jang S.H."/>
            <person name="Kim J."/>
            <person name="Kim J."/>
            <person name="Hong S."/>
            <person name="Lee C."/>
        </authorList>
    </citation>
    <scope>NUCLEOTIDE SEQUENCE [LARGE SCALE GENOMIC DNA]</scope>
    <source>
        <strain evidence="9 10">JR-1</strain>
        <plasmid evidence="10">Plasmid</plasmid>
    </source>
</reference>
<keyword evidence="4" id="KW-0862">Zinc</keyword>
<accession>A0A024EMJ7</accession>
<dbReference type="Proteomes" id="UP000026913">
    <property type="component" value="Plasmid unnamed"/>
</dbReference>
<keyword evidence="3" id="KW-1005">Bacterial flagellum biogenesis</keyword>
<organism evidence="9 10">
    <name type="scientific">Pseudomonas mandelii JR-1</name>
    <dbReference type="NCBI Taxonomy" id="1147786"/>
    <lineage>
        <taxon>Bacteria</taxon>
        <taxon>Pseudomonadati</taxon>
        <taxon>Pseudomonadota</taxon>
        <taxon>Gammaproteobacteria</taxon>
        <taxon>Pseudomonadales</taxon>
        <taxon>Pseudomonadaceae</taxon>
        <taxon>Pseudomonas</taxon>
    </lineage>
</organism>
<dbReference type="KEGG" id="pman:OU5_P0351"/>
<dbReference type="OrthoDB" id="6858240at2"/>
<dbReference type="SUPFAM" id="SSF160930">
    <property type="entry name" value="FlhC-like"/>
    <property type="match status" value="1"/>
</dbReference>
<evidence type="ECO:0000256" key="1">
    <source>
        <dbReference type="ARBA" id="ARBA00022490"/>
    </source>
</evidence>
<keyword evidence="9" id="KW-0614">Plasmid</keyword>
<keyword evidence="5" id="KW-0805">Transcription regulation</keyword>
<dbReference type="HOGENOM" id="CLU_1081270_0_0_6"/>
<keyword evidence="6" id="KW-0238">DNA-binding</keyword>
<dbReference type="GO" id="GO:0044781">
    <property type="term" value="P:bacterial-type flagellum organization"/>
    <property type="evidence" value="ECO:0007669"/>
    <property type="project" value="UniProtKB-KW"/>
</dbReference>
<geneLocation type="plasmid" evidence="10"/>
<evidence type="ECO:0000256" key="8">
    <source>
        <dbReference type="ARBA" id="ARBA00023163"/>
    </source>
</evidence>
<dbReference type="GO" id="GO:0003677">
    <property type="term" value="F:DNA binding"/>
    <property type="evidence" value="ECO:0007669"/>
    <property type="project" value="UniProtKB-KW"/>
</dbReference>
<evidence type="ECO:0000313" key="10">
    <source>
        <dbReference type="Proteomes" id="UP000026913"/>
    </source>
</evidence>
<dbReference type="GO" id="GO:1902208">
    <property type="term" value="P:regulation of bacterial-type flagellum assembly"/>
    <property type="evidence" value="ECO:0007669"/>
    <property type="project" value="InterPro"/>
</dbReference>
<evidence type="ECO:0000256" key="2">
    <source>
        <dbReference type="ARBA" id="ARBA00022723"/>
    </source>
</evidence>